<dbReference type="PANTHER" id="PTHR15239:SF6">
    <property type="entry name" value="RIBOSOME QUALITY CONTROL COMPLEX SUBUNIT NEMF"/>
    <property type="match status" value="1"/>
</dbReference>
<accession>A0A6J4MJU2</accession>
<feature type="domain" description="NFACT RNA-binding" evidence="1">
    <location>
        <begin position="432"/>
        <end position="532"/>
    </location>
</feature>
<reference evidence="2" key="1">
    <citation type="submission" date="2020-02" db="EMBL/GenBank/DDBJ databases">
        <authorList>
            <person name="Meier V. D."/>
        </authorList>
    </citation>
    <scope>NUCLEOTIDE SEQUENCE</scope>
    <source>
        <strain evidence="2">AVDCRST_MAG68</strain>
    </source>
</reference>
<gene>
    <name evidence="2" type="ORF">AVDCRST_MAG68-4812</name>
</gene>
<organism evidence="2">
    <name type="scientific">uncultured Gemmatimonadota bacterium</name>
    <dbReference type="NCBI Taxonomy" id="203437"/>
    <lineage>
        <taxon>Bacteria</taxon>
        <taxon>Pseudomonadati</taxon>
        <taxon>Gemmatimonadota</taxon>
        <taxon>environmental samples</taxon>
    </lineage>
</organism>
<dbReference type="InterPro" id="IPR008532">
    <property type="entry name" value="NFACT_RNA-bd"/>
</dbReference>
<evidence type="ECO:0000313" key="2">
    <source>
        <dbReference type="EMBL" id="CAA9361280.1"/>
    </source>
</evidence>
<sequence length="554" mass="62257">MSNAVRFDPPLVRALAAELDALLAGRPAHPAPVFDRDLSALLLLDGGEALRWDLHPTRGWVSLVPRPEGFEAYAPEARIVRVAAAPDERLLRIELQEGNRFRGGARSLLFELHTNQWNALLVDGADRRIVSVLRSREAGGRRLFAGEVYAPPPPSSRLSARAAERDRLRVEWHVHLALVPPEERRVELLRAFADASPLNAGSILGDAATSPDPALLDPAFERWWALHTARERRPVLLELSRGKQPYPFPLEGVPAAPYPTLLAAWATLVTQDEVPGREQEVARLLVRARRRLEGARRRAAKLYQELQGVAAAEPLRARGDLLLANLHRVQHGASRVTVYDHDGRRIKIPVDPALRPHENANRWFEEARRLDRIAERIPGLIERAEAEVRRWEEGIAVAEQGEPPAWMEAALRRAEHRQARSPAQARERKPYRVYRTSGGLEVRVGRTREDNDRLTFRHASLGDVWLHARSVPGSHVVLRWSDEGAPPARDLEEAATLAAWHSKARSSGTVAVDWTRRRYVRKPRGAPPGRVSILQAKTVFVSPDAETEERLREE</sequence>
<dbReference type="GO" id="GO:0043023">
    <property type="term" value="F:ribosomal large subunit binding"/>
    <property type="evidence" value="ECO:0007669"/>
    <property type="project" value="TreeGrafter"/>
</dbReference>
<dbReference type="EMBL" id="CADCTW010000203">
    <property type="protein sequence ID" value="CAA9361280.1"/>
    <property type="molecule type" value="Genomic_DNA"/>
</dbReference>
<name>A0A6J4MJU2_9BACT</name>
<proteinExistence type="predicted"/>
<dbReference type="GO" id="GO:1990112">
    <property type="term" value="C:RQC complex"/>
    <property type="evidence" value="ECO:0007669"/>
    <property type="project" value="TreeGrafter"/>
</dbReference>
<dbReference type="Gene3D" id="2.30.310.10">
    <property type="entry name" value="ibrinogen binding protein from staphylococcus aureus domain"/>
    <property type="match status" value="1"/>
</dbReference>
<dbReference type="Pfam" id="PF05833">
    <property type="entry name" value="NFACT_N"/>
    <property type="match status" value="1"/>
</dbReference>
<protein>
    <recommendedName>
        <fullName evidence="1">NFACT RNA-binding domain-containing protein</fullName>
    </recommendedName>
</protein>
<dbReference type="GO" id="GO:0000049">
    <property type="term" value="F:tRNA binding"/>
    <property type="evidence" value="ECO:0007669"/>
    <property type="project" value="TreeGrafter"/>
</dbReference>
<dbReference type="Pfam" id="PF05670">
    <property type="entry name" value="NFACT-R_1"/>
    <property type="match status" value="1"/>
</dbReference>
<dbReference type="GO" id="GO:0072344">
    <property type="term" value="P:rescue of stalled ribosome"/>
    <property type="evidence" value="ECO:0007669"/>
    <property type="project" value="TreeGrafter"/>
</dbReference>
<dbReference type="PANTHER" id="PTHR15239">
    <property type="entry name" value="NUCLEAR EXPORT MEDIATOR FACTOR NEMF"/>
    <property type="match status" value="1"/>
</dbReference>
<dbReference type="InterPro" id="IPR051608">
    <property type="entry name" value="RQC_Subunit_NEMF"/>
</dbReference>
<evidence type="ECO:0000259" key="1">
    <source>
        <dbReference type="Pfam" id="PF05670"/>
    </source>
</evidence>
<dbReference type="AlphaFoldDB" id="A0A6J4MJU2"/>